<dbReference type="KEGG" id="mlr:MELLADRAFT_94377"/>
<proteinExistence type="inferred from homology"/>
<dbReference type="InterPro" id="IPR050364">
    <property type="entry name" value="Cytochrome_P450_fung"/>
</dbReference>
<keyword evidence="11" id="KW-0472">Membrane</keyword>
<dbReference type="OrthoDB" id="2502960at2759"/>
<dbReference type="VEuPathDB" id="FungiDB:MELLADRAFT_94377"/>
<dbReference type="Proteomes" id="UP000001072">
    <property type="component" value="Unassembled WGS sequence"/>
</dbReference>
<keyword evidence="4 9" id="KW-0349">Heme</keyword>
<dbReference type="Pfam" id="PF00067">
    <property type="entry name" value="p450"/>
    <property type="match status" value="1"/>
</dbReference>
<dbReference type="SUPFAM" id="SSF48264">
    <property type="entry name" value="Cytochrome P450"/>
    <property type="match status" value="1"/>
</dbReference>
<dbReference type="HOGENOM" id="CLU_516851_0_0_1"/>
<dbReference type="GO" id="GO:0016705">
    <property type="term" value="F:oxidoreductase activity, acting on paired donors, with incorporation or reduction of molecular oxygen"/>
    <property type="evidence" value="ECO:0007669"/>
    <property type="project" value="InterPro"/>
</dbReference>
<evidence type="ECO:0000256" key="5">
    <source>
        <dbReference type="ARBA" id="ARBA00022723"/>
    </source>
</evidence>
<evidence type="ECO:0000256" key="4">
    <source>
        <dbReference type="ARBA" id="ARBA00022617"/>
    </source>
</evidence>
<comment type="similarity">
    <text evidence="3 10">Belongs to the cytochrome P450 family.</text>
</comment>
<accession>F4RBA1</accession>
<dbReference type="InterPro" id="IPR017972">
    <property type="entry name" value="Cyt_P450_CS"/>
</dbReference>
<dbReference type="GO" id="GO:0020037">
    <property type="term" value="F:heme binding"/>
    <property type="evidence" value="ECO:0007669"/>
    <property type="project" value="InterPro"/>
</dbReference>
<dbReference type="STRING" id="747676.F4RBA1"/>
<dbReference type="InterPro" id="IPR001128">
    <property type="entry name" value="Cyt_P450"/>
</dbReference>
<feature type="transmembrane region" description="Helical" evidence="11">
    <location>
        <begin position="21"/>
        <end position="39"/>
    </location>
</feature>
<keyword evidence="5 9" id="KW-0479">Metal-binding</keyword>
<evidence type="ECO:0000256" key="9">
    <source>
        <dbReference type="PIRSR" id="PIRSR602401-1"/>
    </source>
</evidence>
<sequence length="527" mass="59138">MSISPLANFSTLPPTLGLSDILLFYFLVVPFFIFLLGSISKFSSSSSWASPPRVPILGSIPFIKSKHFPQQCLDWSHQYGSIFSLKLGTSNPSLVVSGHDLAKELFIDHGYAFTGRANPFFFHPELRLDEYFTPVMNTTPHVLSQRTLILSSTKASINSGLGNCIDRSSRLITSKLYHEASLEPIDIRHILLEAAAVCAINISYGFPVVDFDKIPPEARSILECADETFNMLQFFEEPTIAFPFLVKLLWKRTERIRKQARKTSSKLLEAYETLFQLAKTQYEVEGPDSLESSVIKSLFESGGSGMSQFQQGCLAGTTVAAAMSTTMNTIHSTLGCLAVHLDYQDQLRNEISKIVGADQIPSSEQSALRELPLLRAFIEEVIRMFPVFPILSRVAEQDHVMSNGQTIHEGQVLFVNYYGINRDSRVFRDPNAFNPYRFLESEKKVNSYWPKYGHASFGAGRRSCPGSEFAMNLILCTISRILHSFEIKFSDSIISPKIDLVEPVLVGVEQHTKFPKLIFKPLEPKSY</sequence>
<comment type="cofactor">
    <cofactor evidence="1 9">
        <name>heme</name>
        <dbReference type="ChEBI" id="CHEBI:30413"/>
    </cofactor>
</comment>
<dbReference type="AlphaFoldDB" id="F4RBA1"/>
<dbReference type="PRINTS" id="PR00385">
    <property type="entry name" value="P450"/>
</dbReference>
<keyword evidence="8 10" id="KW-0503">Monooxygenase</keyword>
<comment type="pathway">
    <text evidence="2">Secondary metabolite biosynthesis.</text>
</comment>
<organism evidence="13">
    <name type="scientific">Melampsora larici-populina (strain 98AG31 / pathotype 3-4-7)</name>
    <name type="common">Poplar leaf rust fungus</name>
    <dbReference type="NCBI Taxonomy" id="747676"/>
    <lineage>
        <taxon>Eukaryota</taxon>
        <taxon>Fungi</taxon>
        <taxon>Dikarya</taxon>
        <taxon>Basidiomycota</taxon>
        <taxon>Pucciniomycotina</taxon>
        <taxon>Pucciniomycetes</taxon>
        <taxon>Pucciniales</taxon>
        <taxon>Melampsoraceae</taxon>
        <taxon>Melampsora</taxon>
    </lineage>
</organism>
<evidence type="ECO:0000256" key="11">
    <source>
        <dbReference type="SAM" id="Phobius"/>
    </source>
</evidence>
<keyword evidence="13" id="KW-1185">Reference proteome</keyword>
<name>F4RBA1_MELLP</name>
<dbReference type="PROSITE" id="PS00086">
    <property type="entry name" value="CYTOCHROME_P450"/>
    <property type="match status" value="1"/>
</dbReference>
<dbReference type="PANTHER" id="PTHR46300:SF6">
    <property type="entry name" value="CYTOCHROME P450 2C30"/>
    <property type="match status" value="1"/>
</dbReference>
<dbReference type="Gene3D" id="1.10.630.10">
    <property type="entry name" value="Cytochrome P450"/>
    <property type="match status" value="1"/>
</dbReference>
<dbReference type="GO" id="GO:0004497">
    <property type="term" value="F:monooxygenase activity"/>
    <property type="evidence" value="ECO:0007669"/>
    <property type="project" value="UniProtKB-KW"/>
</dbReference>
<dbReference type="InterPro" id="IPR036396">
    <property type="entry name" value="Cyt_P450_sf"/>
</dbReference>
<evidence type="ECO:0000313" key="13">
    <source>
        <dbReference type="Proteomes" id="UP000001072"/>
    </source>
</evidence>
<keyword evidence="11" id="KW-1133">Transmembrane helix</keyword>
<dbReference type="PANTHER" id="PTHR46300">
    <property type="entry name" value="P450, PUTATIVE (EUROFUNG)-RELATED-RELATED"/>
    <property type="match status" value="1"/>
</dbReference>
<evidence type="ECO:0000256" key="8">
    <source>
        <dbReference type="ARBA" id="ARBA00023033"/>
    </source>
</evidence>
<dbReference type="GO" id="GO:0005506">
    <property type="term" value="F:iron ion binding"/>
    <property type="evidence" value="ECO:0007669"/>
    <property type="project" value="InterPro"/>
</dbReference>
<dbReference type="InterPro" id="IPR002401">
    <property type="entry name" value="Cyt_P450_E_grp-I"/>
</dbReference>
<reference evidence="13" key="1">
    <citation type="journal article" date="2011" name="Proc. Natl. Acad. Sci. U.S.A.">
        <title>Obligate biotrophy features unraveled by the genomic analysis of rust fungi.</title>
        <authorList>
            <person name="Duplessis S."/>
            <person name="Cuomo C.A."/>
            <person name="Lin Y.-C."/>
            <person name="Aerts A."/>
            <person name="Tisserant E."/>
            <person name="Veneault-Fourrey C."/>
            <person name="Joly D.L."/>
            <person name="Hacquard S."/>
            <person name="Amselem J."/>
            <person name="Cantarel B.L."/>
            <person name="Chiu R."/>
            <person name="Coutinho P.M."/>
            <person name="Feau N."/>
            <person name="Field M."/>
            <person name="Frey P."/>
            <person name="Gelhaye E."/>
            <person name="Goldberg J."/>
            <person name="Grabherr M.G."/>
            <person name="Kodira C.D."/>
            <person name="Kohler A."/>
            <person name="Kuees U."/>
            <person name="Lindquist E.A."/>
            <person name="Lucas S.M."/>
            <person name="Mago R."/>
            <person name="Mauceli E."/>
            <person name="Morin E."/>
            <person name="Murat C."/>
            <person name="Pangilinan J.L."/>
            <person name="Park R."/>
            <person name="Pearson M."/>
            <person name="Quesneville H."/>
            <person name="Rouhier N."/>
            <person name="Sakthikumar S."/>
            <person name="Salamov A.A."/>
            <person name="Schmutz J."/>
            <person name="Selles B."/>
            <person name="Shapiro H."/>
            <person name="Tanguay P."/>
            <person name="Tuskan G.A."/>
            <person name="Henrissat B."/>
            <person name="Van de Peer Y."/>
            <person name="Rouze P."/>
            <person name="Ellis J.G."/>
            <person name="Dodds P.N."/>
            <person name="Schein J.E."/>
            <person name="Zhong S."/>
            <person name="Hamelin R.C."/>
            <person name="Grigoriev I.V."/>
            <person name="Szabo L.J."/>
            <person name="Martin F."/>
        </authorList>
    </citation>
    <scope>NUCLEOTIDE SEQUENCE [LARGE SCALE GENOMIC DNA]</scope>
    <source>
        <strain evidence="13">98AG31 / pathotype 3-4-7</strain>
    </source>
</reference>
<feature type="binding site" description="axial binding residue" evidence="9">
    <location>
        <position position="464"/>
    </location>
    <ligand>
        <name>heme</name>
        <dbReference type="ChEBI" id="CHEBI:30413"/>
    </ligand>
    <ligandPart>
        <name>Fe</name>
        <dbReference type="ChEBI" id="CHEBI:18248"/>
    </ligandPart>
</feature>
<evidence type="ECO:0000313" key="12">
    <source>
        <dbReference type="EMBL" id="EGG10395.1"/>
    </source>
</evidence>
<evidence type="ECO:0000256" key="10">
    <source>
        <dbReference type="RuleBase" id="RU000461"/>
    </source>
</evidence>
<evidence type="ECO:0000256" key="2">
    <source>
        <dbReference type="ARBA" id="ARBA00005179"/>
    </source>
</evidence>
<dbReference type="eggNOG" id="KOG0156">
    <property type="taxonomic scope" value="Eukaryota"/>
</dbReference>
<dbReference type="RefSeq" id="XP_007406696.1">
    <property type="nucleotide sequence ID" value="XM_007406634.1"/>
</dbReference>
<protein>
    <submittedName>
        <fullName evidence="12">Cytochrome P450 monooxygenase</fullName>
    </submittedName>
</protein>
<keyword evidence="6 10" id="KW-0560">Oxidoreductase</keyword>
<dbReference type="PRINTS" id="PR00463">
    <property type="entry name" value="EP450I"/>
</dbReference>
<evidence type="ECO:0000256" key="6">
    <source>
        <dbReference type="ARBA" id="ARBA00023002"/>
    </source>
</evidence>
<dbReference type="InParanoid" id="F4RBA1"/>
<gene>
    <name evidence="12" type="ORF">MELLADRAFT_94377</name>
</gene>
<dbReference type="EMBL" id="GL883095">
    <property type="protein sequence ID" value="EGG10395.1"/>
    <property type="molecule type" value="Genomic_DNA"/>
</dbReference>
<evidence type="ECO:0000256" key="1">
    <source>
        <dbReference type="ARBA" id="ARBA00001971"/>
    </source>
</evidence>
<evidence type="ECO:0000256" key="3">
    <source>
        <dbReference type="ARBA" id="ARBA00010617"/>
    </source>
</evidence>
<dbReference type="GeneID" id="18936861"/>
<keyword evidence="11" id="KW-0812">Transmembrane</keyword>
<evidence type="ECO:0000256" key="7">
    <source>
        <dbReference type="ARBA" id="ARBA00023004"/>
    </source>
</evidence>
<keyword evidence="7 9" id="KW-0408">Iron</keyword>